<dbReference type="GO" id="GO:0022857">
    <property type="term" value="F:transmembrane transporter activity"/>
    <property type="evidence" value="ECO:0007669"/>
    <property type="project" value="InterPro"/>
</dbReference>
<evidence type="ECO:0000259" key="6">
    <source>
        <dbReference type="PROSITE" id="PS50850"/>
    </source>
</evidence>
<evidence type="ECO:0000313" key="7">
    <source>
        <dbReference type="EMBL" id="SDO13045.1"/>
    </source>
</evidence>
<comment type="subcellular location">
    <subcellularLocation>
        <location evidence="1">Cell membrane</location>
        <topology evidence="1">Multi-pass membrane protein</topology>
    </subcellularLocation>
</comment>
<dbReference type="STRING" id="1424659.SAMN05216368_1115"/>
<evidence type="ECO:0000256" key="5">
    <source>
        <dbReference type="SAM" id="Phobius"/>
    </source>
</evidence>
<dbReference type="Gene3D" id="1.20.1250.20">
    <property type="entry name" value="MFS general substrate transporter like domains"/>
    <property type="match status" value="2"/>
</dbReference>
<evidence type="ECO:0000256" key="3">
    <source>
        <dbReference type="ARBA" id="ARBA00022989"/>
    </source>
</evidence>
<protein>
    <submittedName>
        <fullName evidence="7">MFS-type transporter involved in bile tolerance, Atg22 family</fullName>
    </submittedName>
</protein>
<feature type="transmembrane region" description="Helical" evidence="5">
    <location>
        <begin position="420"/>
        <end position="441"/>
    </location>
</feature>
<keyword evidence="2 5" id="KW-0812">Transmembrane</keyword>
<organism evidence="7 8">
    <name type="scientific">Cryobacterium flavum</name>
    <dbReference type="NCBI Taxonomy" id="1424659"/>
    <lineage>
        <taxon>Bacteria</taxon>
        <taxon>Bacillati</taxon>
        <taxon>Actinomycetota</taxon>
        <taxon>Actinomycetes</taxon>
        <taxon>Micrococcales</taxon>
        <taxon>Microbacteriaceae</taxon>
        <taxon>Cryobacterium</taxon>
    </lineage>
</organism>
<feature type="transmembrane region" description="Helical" evidence="5">
    <location>
        <begin position="182"/>
        <end position="201"/>
    </location>
</feature>
<accession>A0A5E9G288</accession>
<name>A0A5E9G288_9MICO</name>
<feature type="transmembrane region" description="Helical" evidence="5">
    <location>
        <begin position="394"/>
        <end position="414"/>
    </location>
</feature>
<sequence>MRSFPTSQLTHCWRAVCPILVKASVSSTPHSPHSPAPSDREAAPRLRPRISWSWLSLIGAAGLISVMTAPGQTAGLSVFTDPLIADLGLSRTDVSLSYLIGTLVGATVQPFIGRALDRWGARSVTVAIGVGFAVILLAFSFVGEIIGLTAGFTGVRMAGQGALTLAATTAVARAIHHRRGLALGIASAIGSAGISLAPIFVERLIASVGIYDAWRWEAVLVAVVVIPLALIFPKRAPAVDPESTPSTAQLTIQKESWTLPEAIRSGMFWVIAASLATSGMLTTALAFHQIAILGAQGLTPLEAAANFLPQTVTGILATLLTGSLVDRVSPKVFIVFSMVTLAASLVLLPWVSSGVAAIVYGLVLGAAGGSLRGMEAASYVRYYGLAHIGNIRGVATAIGLASTAFGPVALSLGFDLTGSFTTPALALALIPVIVVGITLFVRPPQRA</sequence>
<feature type="transmembrane region" description="Helical" evidence="5">
    <location>
        <begin position="94"/>
        <end position="112"/>
    </location>
</feature>
<dbReference type="InterPro" id="IPR036259">
    <property type="entry name" value="MFS_trans_sf"/>
</dbReference>
<feature type="transmembrane region" description="Helical" evidence="5">
    <location>
        <begin position="357"/>
        <end position="374"/>
    </location>
</feature>
<dbReference type="GO" id="GO:0005886">
    <property type="term" value="C:plasma membrane"/>
    <property type="evidence" value="ECO:0007669"/>
    <property type="project" value="UniProtKB-SubCell"/>
</dbReference>
<keyword evidence="3 5" id="KW-1133">Transmembrane helix</keyword>
<dbReference type="EMBL" id="FNIB01000011">
    <property type="protein sequence ID" value="SDO13045.1"/>
    <property type="molecule type" value="Genomic_DNA"/>
</dbReference>
<evidence type="ECO:0000313" key="8">
    <source>
        <dbReference type="Proteomes" id="UP000199639"/>
    </source>
</evidence>
<keyword evidence="4 5" id="KW-0472">Membrane</keyword>
<dbReference type="PROSITE" id="PS50850">
    <property type="entry name" value="MFS"/>
    <property type="match status" value="1"/>
</dbReference>
<dbReference type="Proteomes" id="UP000199639">
    <property type="component" value="Unassembled WGS sequence"/>
</dbReference>
<gene>
    <name evidence="7" type="ORF">SAMN05216368_1115</name>
</gene>
<feature type="transmembrane region" description="Helical" evidence="5">
    <location>
        <begin position="157"/>
        <end position="175"/>
    </location>
</feature>
<dbReference type="SUPFAM" id="SSF103473">
    <property type="entry name" value="MFS general substrate transporter"/>
    <property type="match status" value="1"/>
</dbReference>
<feature type="domain" description="Major facilitator superfamily (MFS) profile" evidence="6">
    <location>
        <begin position="57"/>
        <end position="446"/>
    </location>
</feature>
<dbReference type="PANTHER" id="PTHR11360">
    <property type="entry name" value="MONOCARBOXYLATE TRANSPORTER"/>
    <property type="match status" value="1"/>
</dbReference>
<feature type="transmembrane region" description="Helical" evidence="5">
    <location>
        <begin position="213"/>
        <end position="232"/>
    </location>
</feature>
<dbReference type="PANTHER" id="PTHR11360:SF308">
    <property type="entry name" value="BLL3089 PROTEIN"/>
    <property type="match status" value="1"/>
</dbReference>
<feature type="transmembrane region" description="Helical" evidence="5">
    <location>
        <begin position="124"/>
        <end position="151"/>
    </location>
</feature>
<feature type="transmembrane region" description="Helical" evidence="5">
    <location>
        <begin position="266"/>
        <end position="287"/>
    </location>
</feature>
<dbReference type="InterPro" id="IPR011701">
    <property type="entry name" value="MFS"/>
</dbReference>
<feature type="transmembrane region" description="Helical" evidence="5">
    <location>
        <begin position="307"/>
        <end position="325"/>
    </location>
</feature>
<evidence type="ECO:0000256" key="2">
    <source>
        <dbReference type="ARBA" id="ARBA00022692"/>
    </source>
</evidence>
<reference evidence="7 8" key="1">
    <citation type="submission" date="2016-10" db="EMBL/GenBank/DDBJ databases">
        <authorList>
            <person name="Varghese N."/>
            <person name="Submissions S."/>
        </authorList>
    </citation>
    <scope>NUCLEOTIDE SEQUENCE [LARGE SCALE GENOMIC DNA]</scope>
    <source>
        <strain evidence="7 8">CGMCC 1.11215</strain>
    </source>
</reference>
<dbReference type="InterPro" id="IPR020846">
    <property type="entry name" value="MFS_dom"/>
</dbReference>
<evidence type="ECO:0000256" key="1">
    <source>
        <dbReference type="ARBA" id="ARBA00004651"/>
    </source>
</evidence>
<feature type="transmembrane region" description="Helical" evidence="5">
    <location>
        <begin position="332"/>
        <end position="351"/>
    </location>
</feature>
<dbReference type="Pfam" id="PF07690">
    <property type="entry name" value="MFS_1"/>
    <property type="match status" value="1"/>
</dbReference>
<proteinExistence type="predicted"/>
<dbReference type="InterPro" id="IPR050327">
    <property type="entry name" value="Proton-linked_MCT"/>
</dbReference>
<dbReference type="AlphaFoldDB" id="A0A5E9G288"/>
<feature type="transmembrane region" description="Helical" evidence="5">
    <location>
        <begin position="54"/>
        <end position="74"/>
    </location>
</feature>
<evidence type="ECO:0000256" key="4">
    <source>
        <dbReference type="ARBA" id="ARBA00023136"/>
    </source>
</evidence>